<dbReference type="SUPFAM" id="SSF109604">
    <property type="entry name" value="HD-domain/PDEase-like"/>
    <property type="match status" value="1"/>
</dbReference>
<proteinExistence type="predicted"/>
<sequence>MLRKISREQLKENIRFSAPVFFDDGTYMLVNEGIPIRRRELDALVRWDIPYVLTSGKELQENETLDEAEELEELEDAEGAENSGMPADFAPGSFSLSFADFSSDSGETQKKPVSADFSDDRIDRLLEILRRSPVHSAYEALVDGMDAVFAAFRRGNRGSSRPVDDIAGDLIRLVRNARADVAGFVITGDVPGKYMAKKAVNTAVLSLILAESLFIPDGQLARIVTGALLHDVGMLRVPEEILCKTGRLSESERDLMRCHVRYGYKIIVDEFLYPEEVGRIAELHHEHWDGSGYPSGLAGNRIPVAARIVAAADAFAAMVSPEVWRDRLSGYDAMKNLVADNARHFDPDIVKAVIRTLGIYPVGSVVLLNTSAVARVLSSWPDAPLRPEIKILIDEFGKAFPENDGETVDLRANKTLFIVRAVTPAEIAGSGNSGD</sequence>
<dbReference type="Gene3D" id="1.10.3210.10">
    <property type="entry name" value="Hypothetical protein af1432"/>
    <property type="match status" value="1"/>
</dbReference>
<organism evidence="2 3">
    <name type="scientific">Candidatus Avitreponema avistercoris</name>
    <dbReference type="NCBI Taxonomy" id="2840705"/>
    <lineage>
        <taxon>Bacteria</taxon>
        <taxon>Pseudomonadati</taxon>
        <taxon>Spirochaetota</taxon>
        <taxon>Spirochaetia</taxon>
        <taxon>Spirochaetales</taxon>
        <taxon>Candidatus Avitreponema</taxon>
    </lineage>
</organism>
<gene>
    <name evidence="2" type="ORF">IAA96_08275</name>
</gene>
<dbReference type="Proteomes" id="UP000823616">
    <property type="component" value="Unassembled WGS sequence"/>
</dbReference>
<dbReference type="PANTHER" id="PTHR43155:SF2">
    <property type="entry name" value="CYCLIC DI-GMP PHOSPHODIESTERASE PA4108"/>
    <property type="match status" value="1"/>
</dbReference>
<accession>A0A9D9EP61</accession>
<evidence type="ECO:0000313" key="2">
    <source>
        <dbReference type="EMBL" id="MBO8451084.1"/>
    </source>
</evidence>
<dbReference type="PANTHER" id="PTHR43155">
    <property type="entry name" value="CYCLIC DI-GMP PHOSPHODIESTERASE PA4108-RELATED"/>
    <property type="match status" value="1"/>
</dbReference>
<dbReference type="InterPro" id="IPR003607">
    <property type="entry name" value="HD/PDEase_dom"/>
</dbReference>
<dbReference type="SMART" id="SM00471">
    <property type="entry name" value="HDc"/>
    <property type="match status" value="1"/>
</dbReference>
<protein>
    <submittedName>
        <fullName evidence="2">HD domain-containing protein</fullName>
    </submittedName>
</protein>
<reference evidence="2" key="2">
    <citation type="journal article" date="2021" name="PeerJ">
        <title>Extensive microbial diversity within the chicken gut microbiome revealed by metagenomics and culture.</title>
        <authorList>
            <person name="Gilroy R."/>
            <person name="Ravi A."/>
            <person name="Getino M."/>
            <person name="Pursley I."/>
            <person name="Horton D.L."/>
            <person name="Alikhan N.F."/>
            <person name="Baker D."/>
            <person name="Gharbi K."/>
            <person name="Hall N."/>
            <person name="Watson M."/>
            <person name="Adriaenssens E.M."/>
            <person name="Foster-Nyarko E."/>
            <person name="Jarju S."/>
            <person name="Secka A."/>
            <person name="Antonio M."/>
            <person name="Oren A."/>
            <person name="Chaudhuri R.R."/>
            <person name="La Ragione R."/>
            <person name="Hildebrand F."/>
            <person name="Pallen M.J."/>
        </authorList>
    </citation>
    <scope>NUCLEOTIDE SEQUENCE</scope>
    <source>
        <strain evidence="2">B3-4054</strain>
    </source>
</reference>
<feature type="domain" description="HD-GYP" evidence="1">
    <location>
        <begin position="173"/>
        <end position="369"/>
    </location>
</feature>
<evidence type="ECO:0000259" key="1">
    <source>
        <dbReference type="PROSITE" id="PS51832"/>
    </source>
</evidence>
<dbReference type="PROSITE" id="PS51832">
    <property type="entry name" value="HD_GYP"/>
    <property type="match status" value="1"/>
</dbReference>
<comment type="caution">
    <text evidence="2">The sequence shown here is derived from an EMBL/GenBank/DDBJ whole genome shotgun (WGS) entry which is preliminary data.</text>
</comment>
<dbReference type="EMBL" id="JADIMS010000153">
    <property type="protein sequence ID" value="MBO8451084.1"/>
    <property type="molecule type" value="Genomic_DNA"/>
</dbReference>
<name>A0A9D9EP61_9SPIR</name>
<dbReference type="AlphaFoldDB" id="A0A9D9EP61"/>
<dbReference type="CDD" id="cd00077">
    <property type="entry name" value="HDc"/>
    <property type="match status" value="1"/>
</dbReference>
<dbReference type="InterPro" id="IPR037522">
    <property type="entry name" value="HD_GYP_dom"/>
</dbReference>
<reference evidence="2" key="1">
    <citation type="submission" date="2020-10" db="EMBL/GenBank/DDBJ databases">
        <authorList>
            <person name="Gilroy R."/>
        </authorList>
    </citation>
    <scope>NUCLEOTIDE SEQUENCE</scope>
    <source>
        <strain evidence="2">B3-4054</strain>
    </source>
</reference>
<evidence type="ECO:0000313" key="3">
    <source>
        <dbReference type="Proteomes" id="UP000823616"/>
    </source>
</evidence>
<dbReference type="Pfam" id="PF13487">
    <property type="entry name" value="HD_5"/>
    <property type="match status" value="1"/>
</dbReference>